<evidence type="ECO:0000313" key="2">
    <source>
        <dbReference type="EMBL" id="MDQ1854827.1"/>
    </source>
</evidence>
<evidence type="ECO:0000259" key="1">
    <source>
        <dbReference type="Pfam" id="PF21818"/>
    </source>
</evidence>
<gene>
    <name evidence="2" type="ORF">RAQ16_21205</name>
</gene>
<dbReference type="Proteomes" id="UP001177898">
    <property type="component" value="Unassembled WGS sequence"/>
</dbReference>
<dbReference type="Pfam" id="PF21818">
    <property type="entry name" value="DUF6884"/>
    <property type="match status" value="1"/>
</dbReference>
<accession>A0ABU0VD12</accession>
<reference evidence="2" key="1">
    <citation type="submission" date="2023-08" db="EMBL/GenBank/DDBJ databases">
        <title>Functional annotation and safety assessment of Bacillus stercoris.</title>
        <authorList>
            <person name="Pandit N.T."/>
            <person name="Ahir S.V."/>
            <person name="Chauhan D.A."/>
            <person name="Bose A."/>
            <person name="Dunlap C."/>
            <person name="Doshi J.A."/>
        </authorList>
    </citation>
    <scope>NUCLEOTIDE SEQUENCE</scope>
    <source>
        <strain evidence="2">ZBMF30</strain>
    </source>
</reference>
<sequence length="169" mass="19090">MKRLCIIPCGKKKIWDVQPDAGPVRAADAYLSPFHQACERYAKAFFDEWVILSAKHGFLRPDDIVPKNYDVTFGTGHPEIMTAEELGRQFYEKGFSDIEELVMLGGKKYRSVLNAVIGEHQHISWPLSSYKGIGYMLQALNRAVEEKHELIDFLSKAAIQSNDAEELGS</sequence>
<keyword evidence="3" id="KW-1185">Reference proteome</keyword>
<proteinExistence type="predicted"/>
<dbReference type="InterPro" id="IPR049251">
    <property type="entry name" value="DUF6884"/>
</dbReference>
<dbReference type="EMBL" id="JAVCYS010000014">
    <property type="protein sequence ID" value="MDQ1854827.1"/>
    <property type="molecule type" value="Genomic_DNA"/>
</dbReference>
<name>A0ABU0VD12_9BACI</name>
<feature type="domain" description="DUF6884" evidence="1">
    <location>
        <begin position="6"/>
        <end position="141"/>
    </location>
</feature>
<protein>
    <recommendedName>
        <fullName evidence="1">DUF6884 domain-containing protein</fullName>
    </recommendedName>
</protein>
<comment type="caution">
    <text evidence="2">The sequence shown here is derived from an EMBL/GenBank/DDBJ whole genome shotgun (WGS) entry which is preliminary data.</text>
</comment>
<organism evidence="2 3">
    <name type="scientific">Bacillus stercoris</name>
    <dbReference type="NCBI Taxonomy" id="2054641"/>
    <lineage>
        <taxon>Bacteria</taxon>
        <taxon>Bacillati</taxon>
        <taxon>Bacillota</taxon>
        <taxon>Bacilli</taxon>
        <taxon>Bacillales</taxon>
        <taxon>Bacillaceae</taxon>
        <taxon>Bacillus</taxon>
    </lineage>
</organism>
<evidence type="ECO:0000313" key="3">
    <source>
        <dbReference type="Proteomes" id="UP001177898"/>
    </source>
</evidence>
<dbReference type="RefSeq" id="WP_243572384.1">
    <property type="nucleotide sequence ID" value="NZ_JALHBN010000004.1"/>
</dbReference>